<dbReference type="Proteomes" id="UP000188145">
    <property type="component" value="Chromosome"/>
</dbReference>
<dbReference type="GO" id="GO:0005524">
    <property type="term" value="F:ATP binding"/>
    <property type="evidence" value="ECO:0007669"/>
    <property type="project" value="UniProtKB-KW"/>
</dbReference>
<dbReference type="STRING" id="1332264.BW730_14930"/>
<evidence type="ECO:0000256" key="4">
    <source>
        <dbReference type="ARBA" id="ARBA00022679"/>
    </source>
</evidence>
<dbReference type="InterPro" id="IPR011712">
    <property type="entry name" value="Sig_transdc_His_kin_sub3_dim/P"/>
</dbReference>
<feature type="domain" description="Signal transduction histidine kinase subgroup 3 dimerisation and phosphoacceptor" evidence="11">
    <location>
        <begin position="194"/>
        <end position="256"/>
    </location>
</feature>
<keyword evidence="6" id="KW-0418">Kinase</keyword>
<feature type="transmembrane region" description="Helical" evidence="9">
    <location>
        <begin position="133"/>
        <end position="153"/>
    </location>
</feature>
<dbReference type="GO" id="GO:0016020">
    <property type="term" value="C:membrane"/>
    <property type="evidence" value="ECO:0007669"/>
    <property type="project" value="InterPro"/>
</dbReference>
<feature type="transmembrane region" description="Helical" evidence="9">
    <location>
        <begin position="104"/>
        <end position="121"/>
    </location>
</feature>
<protein>
    <recommendedName>
        <fullName evidence="2">histidine kinase</fullName>
        <ecNumber evidence="2">2.7.13.3</ecNumber>
    </recommendedName>
</protein>
<dbReference type="OrthoDB" id="227596at2"/>
<keyword evidence="4" id="KW-0808">Transferase</keyword>
<feature type="domain" description="Histidine kinase/HSP90-like ATPase" evidence="10">
    <location>
        <begin position="303"/>
        <end position="390"/>
    </location>
</feature>
<evidence type="ECO:0000259" key="12">
    <source>
        <dbReference type="Pfam" id="PF23539"/>
    </source>
</evidence>
<dbReference type="RefSeq" id="WP_077686944.1">
    <property type="nucleotide sequence ID" value="NZ_CP019606.1"/>
</dbReference>
<gene>
    <name evidence="13" type="ORF">BW730_14930</name>
</gene>
<dbReference type="CDD" id="cd16917">
    <property type="entry name" value="HATPase_UhpB-NarQ-NarX-like"/>
    <property type="match status" value="1"/>
</dbReference>
<dbReference type="InterPro" id="IPR050482">
    <property type="entry name" value="Sensor_HK_TwoCompSys"/>
</dbReference>
<evidence type="ECO:0000256" key="6">
    <source>
        <dbReference type="ARBA" id="ARBA00022777"/>
    </source>
</evidence>
<dbReference type="GO" id="GO:0000155">
    <property type="term" value="F:phosphorelay sensor kinase activity"/>
    <property type="evidence" value="ECO:0007669"/>
    <property type="project" value="InterPro"/>
</dbReference>
<dbReference type="PANTHER" id="PTHR24421">
    <property type="entry name" value="NITRATE/NITRITE SENSOR PROTEIN NARX-RELATED"/>
    <property type="match status" value="1"/>
</dbReference>
<evidence type="ECO:0000259" key="10">
    <source>
        <dbReference type="Pfam" id="PF02518"/>
    </source>
</evidence>
<feature type="transmembrane region" description="Helical" evidence="9">
    <location>
        <begin position="12"/>
        <end position="33"/>
    </location>
</feature>
<evidence type="ECO:0000256" key="8">
    <source>
        <dbReference type="ARBA" id="ARBA00023012"/>
    </source>
</evidence>
<feature type="transmembrane region" description="Helical" evidence="9">
    <location>
        <begin position="39"/>
        <end position="55"/>
    </location>
</feature>
<dbReference type="SUPFAM" id="SSF55874">
    <property type="entry name" value="ATPase domain of HSP90 chaperone/DNA topoisomerase II/histidine kinase"/>
    <property type="match status" value="1"/>
</dbReference>
<dbReference type="PANTHER" id="PTHR24421:SF10">
    <property type="entry name" value="NITRATE_NITRITE SENSOR PROTEIN NARQ"/>
    <property type="match status" value="1"/>
</dbReference>
<evidence type="ECO:0000259" key="11">
    <source>
        <dbReference type="Pfam" id="PF07730"/>
    </source>
</evidence>
<evidence type="ECO:0000313" key="13">
    <source>
        <dbReference type="EMBL" id="AQP48602.1"/>
    </source>
</evidence>
<dbReference type="Gene3D" id="1.20.5.1930">
    <property type="match status" value="1"/>
</dbReference>
<evidence type="ECO:0000256" key="2">
    <source>
        <dbReference type="ARBA" id="ARBA00012438"/>
    </source>
</evidence>
<dbReference type="KEGG" id="tes:BW730_14930"/>
<accession>A0A1Q2CR66</accession>
<dbReference type="EMBL" id="CP019606">
    <property type="protein sequence ID" value="AQP48602.1"/>
    <property type="molecule type" value="Genomic_DNA"/>
</dbReference>
<dbReference type="InterPro" id="IPR003594">
    <property type="entry name" value="HATPase_dom"/>
</dbReference>
<feature type="domain" description="DUF7134" evidence="12">
    <location>
        <begin position="5"/>
        <end position="160"/>
    </location>
</feature>
<keyword evidence="8" id="KW-0902">Two-component regulatory system</keyword>
<dbReference type="AlphaFoldDB" id="A0A1Q2CR66"/>
<proteinExistence type="predicted"/>
<evidence type="ECO:0000256" key="5">
    <source>
        <dbReference type="ARBA" id="ARBA00022741"/>
    </source>
</evidence>
<keyword evidence="14" id="KW-1185">Reference proteome</keyword>
<dbReference type="InterPro" id="IPR036890">
    <property type="entry name" value="HATPase_C_sf"/>
</dbReference>
<name>A0A1Q2CR66_9ACTN</name>
<dbReference type="Gene3D" id="3.30.565.10">
    <property type="entry name" value="Histidine kinase-like ATPase, C-terminal domain"/>
    <property type="match status" value="1"/>
</dbReference>
<organism evidence="13 14">
    <name type="scientific">Tessaracoccus aquimaris</name>
    <dbReference type="NCBI Taxonomy" id="1332264"/>
    <lineage>
        <taxon>Bacteria</taxon>
        <taxon>Bacillati</taxon>
        <taxon>Actinomycetota</taxon>
        <taxon>Actinomycetes</taxon>
        <taxon>Propionibacteriales</taxon>
        <taxon>Propionibacteriaceae</taxon>
        <taxon>Tessaracoccus</taxon>
    </lineage>
</organism>
<keyword evidence="9" id="KW-1133">Transmembrane helix</keyword>
<evidence type="ECO:0000256" key="1">
    <source>
        <dbReference type="ARBA" id="ARBA00000085"/>
    </source>
</evidence>
<reference evidence="14" key="1">
    <citation type="submission" date="2017-02" db="EMBL/GenBank/DDBJ databases">
        <title>Tessaracoccus aquaemaris sp. nov., isolated from the intestine of a Korean rockfish, Sebastes schlegelii, in a marine aquaculture pond.</title>
        <authorList>
            <person name="Tak E.J."/>
            <person name="Bae J.-W."/>
        </authorList>
    </citation>
    <scope>NUCLEOTIDE SEQUENCE [LARGE SCALE GENOMIC DNA]</scope>
    <source>
        <strain evidence="14">NSG39</strain>
    </source>
</reference>
<keyword evidence="7" id="KW-0067">ATP-binding</keyword>
<dbReference type="Pfam" id="PF02518">
    <property type="entry name" value="HATPase_c"/>
    <property type="match status" value="1"/>
</dbReference>
<evidence type="ECO:0000256" key="7">
    <source>
        <dbReference type="ARBA" id="ARBA00022840"/>
    </source>
</evidence>
<feature type="transmembrane region" description="Helical" evidence="9">
    <location>
        <begin position="62"/>
        <end position="84"/>
    </location>
</feature>
<keyword evidence="9" id="KW-0812">Transmembrane</keyword>
<keyword evidence="9" id="KW-0472">Membrane</keyword>
<dbReference type="Pfam" id="PF23539">
    <property type="entry name" value="DUF7134"/>
    <property type="match status" value="1"/>
</dbReference>
<keyword evidence="3" id="KW-0597">Phosphoprotein</keyword>
<dbReference type="GO" id="GO:0046983">
    <property type="term" value="F:protein dimerization activity"/>
    <property type="evidence" value="ECO:0007669"/>
    <property type="project" value="InterPro"/>
</dbReference>
<evidence type="ECO:0000256" key="3">
    <source>
        <dbReference type="ARBA" id="ARBA00022553"/>
    </source>
</evidence>
<keyword evidence="5" id="KW-0547">Nucleotide-binding</keyword>
<evidence type="ECO:0000313" key="14">
    <source>
        <dbReference type="Proteomes" id="UP000188145"/>
    </source>
</evidence>
<sequence>MKETRWSRETRTVLRDAAVAGLLSLMTLAPLAFIPDSMYAIKAIAWSLLMCASVIPRRVAPLISLAILTVAGVGMVFTLTAPMPSLLAVPIVIYSVGRYRRLSGLQYVIAFGIAGSLAGPISWTRDLDAKYRFLGTSVVVLLCACVVALAYLGGRYMRERVLNASLDREIVTERFTAAQRQSEQESLLATGRARVEVAQELHDVLAHSLSVIVVQAEGAKALTAKRPEAAAQALGVIAETGRKSIDEVRRIVALMRGEMESPRFGPAPTLSQIPELVAGAGDRIDLKISGDVPLVPESLGLTAYRIVQEATTNFLKHAGPTATATVSVSYLADEIDITVSDDGMGALSKSDGSGSGVAGMRERVAAMGGTLEAGPRAGGGYEVRAQLPMPSRLGKSWLKEAAR</sequence>
<comment type="catalytic activity">
    <reaction evidence="1">
        <text>ATP + protein L-histidine = ADP + protein N-phospho-L-histidine.</text>
        <dbReference type="EC" id="2.7.13.3"/>
    </reaction>
</comment>
<dbReference type="EC" id="2.7.13.3" evidence="2"/>
<dbReference type="Pfam" id="PF07730">
    <property type="entry name" value="HisKA_3"/>
    <property type="match status" value="1"/>
</dbReference>
<evidence type="ECO:0000256" key="9">
    <source>
        <dbReference type="SAM" id="Phobius"/>
    </source>
</evidence>
<dbReference type="InterPro" id="IPR055558">
    <property type="entry name" value="DUF7134"/>
</dbReference>